<dbReference type="Proteomes" id="UP000054937">
    <property type="component" value="Unassembled WGS sequence"/>
</dbReference>
<dbReference type="InterPro" id="IPR052187">
    <property type="entry name" value="MFSD1"/>
</dbReference>
<comment type="catalytic activity">
    <reaction evidence="15">
        <text>L-arginyl-L-alpha-amino acid(out) = L-arginyl-L-alpha-amino acid(in)</text>
        <dbReference type="Rhea" id="RHEA:79371"/>
        <dbReference type="ChEBI" id="CHEBI:84315"/>
    </reaction>
</comment>
<dbReference type="InterPro" id="IPR036259">
    <property type="entry name" value="MFS_trans_sf"/>
</dbReference>
<dbReference type="PANTHER" id="PTHR23512:SF3">
    <property type="entry name" value="MAJOR FACILITATOR SUPERFAMILY DOMAIN-CONTAINING PROTEIN 1"/>
    <property type="match status" value="1"/>
</dbReference>
<evidence type="ECO:0000256" key="22">
    <source>
        <dbReference type="ARBA" id="ARBA00045018"/>
    </source>
</evidence>
<dbReference type="OrthoDB" id="424834at2759"/>
<evidence type="ECO:0000256" key="25">
    <source>
        <dbReference type="SAM" id="Phobius"/>
    </source>
</evidence>
<dbReference type="OMA" id="MASKNAW"/>
<comment type="caution">
    <text evidence="27">The sequence shown here is derived from an EMBL/GenBank/DDBJ whole genome shotgun (WGS) entry which is preliminary data.</text>
</comment>
<feature type="domain" description="Major facilitator superfamily (MFS) profile" evidence="26">
    <location>
        <begin position="11"/>
        <end position="196"/>
    </location>
</feature>
<dbReference type="PROSITE" id="PS50850">
    <property type="entry name" value="MFS"/>
    <property type="match status" value="1"/>
</dbReference>
<keyword evidence="28" id="KW-1185">Reference proteome</keyword>
<keyword evidence="3" id="KW-0813">Transport</keyword>
<evidence type="ECO:0000256" key="5">
    <source>
        <dbReference type="ARBA" id="ARBA00022989"/>
    </source>
</evidence>
<evidence type="ECO:0000313" key="28">
    <source>
        <dbReference type="Proteomes" id="UP000054937"/>
    </source>
</evidence>
<evidence type="ECO:0000256" key="17">
    <source>
        <dbReference type="ARBA" id="ARBA00044903"/>
    </source>
</evidence>
<sequence length="196" mass="22126">MKNLRQTTKQVRFFMLLICSLCQFGTYYIGDIPAALKTEILEQFSPKYGQETSEIFFSFLYTFYSIPNIVLPLMGGVLCDRIQSRTIALITSFIVALGQIIIFQGYSQQSYELMVLGRFIYGIGGEIIGIAIQSLIIKWFNNHELNFALSLSLSFLRFGSISNMIISPRIADYALFGAIIFPSIPLIVSKEQIGKN</sequence>
<feature type="transmembrane region" description="Helical" evidence="25">
    <location>
        <begin position="12"/>
        <end position="30"/>
    </location>
</feature>
<evidence type="ECO:0000256" key="16">
    <source>
        <dbReference type="ARBA" id="ARBA00044900"/>
    </source>
</evidence>
<dbReference type="GO" id="GO:0005765">
    <property type="term" value="C:lysosomal membrane"/>
    <property type="evidence" value="ECO:0007669"/>
    <property type="project" value="UniProtKB-SubCell"/>
</dbReference>
<evidence type="ECO:0000256" key="24">
    <source>
        <dbReference type="ARBA" id="ARBA00046376"/>
    </source>
</evidence>
<keyword evidence="5 25" id="KW-1133">Transmembrane helix</keyword>
<gene>
    <name evidence="27" type="ORF">PPERSA_05887</name>
</gene>
<comment type="catalytic activity">
    <reaction evidence="13">
        <text>L-alpha-aminoacyl-L-lysine(out) = L-alpha-aminoacyl-L-lysine(in)</text>
        <dbReference type="Rhea" id="RHEA:79383"/>
        <dbReference type="ChEBI" id="CHEBI:229966"/>
    </reaction>
</comment>
<evidence type="ECO:0000313" key="27">
    <source>
        <dbReference type="EMBL" id="KRX09218.1"/>
    </source>
</evidence>
<comment type="catalytic activity">
    <reaction evidence="19">
        <text>L-alanyl-L-lysine(out) = L-alanyl-L-lysine(in)</text>
        <dbReference type="Rhea" id="RHEA:79415"/>
        <dbReference type="ChEBI" id="CHEBI:192470"/>
    </reaction>
</comment>
<evidence type="ECO:0000256" key="18">
    <source>
        <dbReference type="ARBA" id="ARBA00044912"/>
    </source>
</evidence>
<dbReference type="GO" id="GO:0022857">
    <property type="term" value="F:transmembrane transporter activity"/>
    <property type="evidence" value="ECO:0007669"/>
    <property type="project" value="InterPro"/>
</dbReference>
<feature type="transmembrane region" description="Helical" evidence="25">
    <location>
        <begin position="147"/>
        <end position="167"/>
    </location>
</feature>
<proteinExistence type="inferred from homology"/>
<comment type="catalytic activity">
    <reaction evidence="8">
        <text>L-lysyl-L-alanine(out) = L-lysyl-L-alanine(in)</text>
        <dbReference type="Rhea" id="RHEA:79399"/>
        <dbReference type="ChEBI" id="CHEBI:229954"/>
    </reaction>
</comment>
<comment type="catalytic activity">
    <reaction evidence="18">
        <text>L-histidyl-L-alpha-amino acid(out) = L-histidyl-L-alpha-amino acid(in)</text>
        <dbReference type="Rhea" id="RHEA:79379"/>
        <dbReference type="ChEBI" id="CHEBI:229964"/>
    </reaction>
</comment>
<dbReference type="InterPro" id="IPR020846">
    <property type="entry name" value="MFS_dom"/>
</dbReference>
<evidence type="ECO:0000256" key="19">
    <source>
        <dbReference type="ARBA" id="ARBA00044919"/>
    </source>
</evidence>
<comment type="subunit">
    <text evidence="24">Homodimer. Interacts with lysosomal protein GLMP (via lumenal domain); the interaction starts while both proteins are still in the endoplasmic reticulum and is required for stabilization of MFSD1 in lysosomes but has no direct effect on its targeting to lysosomes or transporter activity.</text>
</comment>
<feature type="transmembrane region" description="Helical" evidence="25">
    <location>
        <begin position="173"/>
        <end position="189"/>
    </location>
</feature>
<evidence type="ECO:0000256" key="13">
    <source>
        <dbReference type="ARBA" id="ARBA00044893"/>
    </source>
</evidence>
<comment type="catalytic activity">
    <reaction evidence="11">
        <text>L-alpha-aminoacyl-L-histidine(out) = L-alpha-aminoacyl-L-histidine(in)</text>
        <dbReference type="Rhea" id="RHEA:79375"/>
        <dbReference type="ChEBI" id="CHEBI:229967"/>
    </reaction>
</comment>
<comment type="catalytic activity">
    <reaction evidence="14">
        <text>L-aspartyl-L-lysine(out) = L-aspartyl-L-lysine(in)</text>
        <dbReference type="Rhea" id="RHEA:79411"/>
        <dbReference type="ChEBI" id="CHEBI:229953"/>
    </reaction>
</comment>
<keyword evidence="6 25" id="KW-0472">Membrane</keyword>
<evidence type="ECO:0000256" key="2">
    <source>
        <dbReference type="ARBA" id="ARBA00008335"/>
    </source>
</evidence>
<evidence type="ECO:0000256" key="8">
    <source>
        <dbReference type="ARBA" id="ARBA00044876"/>
    </source>
</evidence>
<comment type="catalytic activity">
    <reaction evidence="10">
        <text>L-alpha-aminoacyl-L-arginine(out) = L-alpha-aminoacyl-L-arginine(in)</text>
        <dbReference type="Rhea" id="RHEA:79367"/>
        <dbReference type="ChEBI" id="CHEBI:229968"/>
    </reaction>
</comment>
<evidence type="ECO:0000256" key="12">
    <source>
        <dbReference type="ARBA" id="ARBA00044891"/>
    </source>
</evidence>
<comment type="catalytic activity">
    <reaction evidence="9">
        <text>L-histidyl-glycine(out) = L-histidyl-glycine(in)</text>
        <dbReference type="Rhea" id="RHEA:79395"/>
        <dbReference type="ChEBI" id="CHEBI:229957"/>
    </reaction>
</comment>
<comment type="catalytic activity">
    <reaction evidence="16">
        <text>L-lysyl-L-lysine(out) = L-lysyl-L-lysine(in)</text>
        <dbReference type="Rhea" id="RHEA:79403"/>
        <dbReference type="ChEBI" id="CHEBI:229956"/>
    </reaction>
</comment>
<comment type="catalytic activity">
    <reaction evidence="17">
        <text>L-arginyl-glycine(out) = L-arginyl-glycine(in)</text>
        <dbReference type="Rhea" id="RHEA:79391"/>
        <dbReference type="ChEBI" id="CHEBI:229955"/>
    </reaction>
</comment>
<dbReference type="InParanoid" id="A0A0V0R414"/>
<comment type="catalytic activity">
    <reaction evidence="20">
        <text>L-lysyl-glycine(out) = L-lysyl-glycine(in)</text>
        <dbReference type="Rhea" id="RHEA:79407"/>
        <dbReference type="ChEBI" id="CHEBI:191202"/>
    </reaction>
</comment>
<evidence type="ECO:0000256" key="6">
    <source>
        <dbReference type="ARBA" id="ARBA00023136"/>
    </source>
</evidence>
<evidence type="ECO:0000256" key="20">
    <source>
        <dbReference type="ARBA" id="ARBA00044924"/>
    </source>
</evidence>
<protein>
    <recommendedName>
        <fullName evidence="21">Lysosomal dipeptide transporter MFSD1</fullName>
    </recommendedName>
    <alternativeName>
        <fullName evidence="22">Major facilitator superfamily domain-containing protein 1</fullName>
    </alternativeName>
</protein>
<evidence type="ECO:0000256" key="21">
    <source>
        <dbReference type="ARBA" id="ARBA00044985"/>
    </source>
</evidence>
<evidence type="ECO:0000256" key="11">
    <source>
        <dbReference type="ARBA" id="ARBA00044884"/>
    </source>
</evidence>
<evidence type="ECO:0000256" key="23">
    <source>
        <dbReference type="ARBA" id="ARBA00045709"/>
    </source>
</evidence>
<evidence type="ECO:0000256" key="15">
    <source>
        <dbReference type="ARBA" id="ARBA00044899"/>
    </source>
</evidence>
<reference evidence="27 28" key="1">
    <citation type="journal article" date="2015" name="Sci. Rep.">
        <title>Genome of the facultative scuticociliatosis pathogen Pseudocohnilembus persalinus provides insight into its virulence through horizontal gene transfer.</title>
        <authorList>
            <person name="Xiong J."/>
            <person name="Wang G."/>
            <person name="Cheng J."/>
            <person name="Tian M."/>
            <person name="Pan X."/>
            <person name="Warren A."/>
            <person name="Jiang C."/>
            <person name="Yuan D."/>
            <person name="Miao W."/>
        </authorList>
    </citation>
    <scope>NUCLEOTIDE SEQUENCE [LARGE SCALE GENOMIC DNA]</scope>
    <source>
        <strain evidence="27">36N120E</strain>
    </source>
</reference>
<evidence type="ECO:0000256" key="9">
    <source>
        <dbReference type="ARBA" id="ARBA00044878"/>
    </source>
</evidence>
<feature type="transmembrane region" description="Helical" evidence="25">
    <location>
        <begin position="86"/>
        <end position="107"/>
    </location>
</feature>
<dbReference type="AlphaFoldDB" id="A0A0V0R414"/>
<evidence type="ECO:0000256" key="7">
    <source>
        <dbReference type="ARBA" id="ARBA00023228"/>
    </source>
</evidence>
<dbReference type="InterPro" id="IPR011701">
    <property type="entry name" value="MFS"/>
</dbReference>
<comment type="subcellular location">
    <subcellularLocation>
        <location evidence="1">Lysosome membrane</location>
        <topology evidence="1">Multi-pass membrane protein</topology>
    </subcellularLocation>
</comment>
<evidence type="ECO:0000256" key="10">
    <source>
        <dbReference type="ARBA" id="ARBA00044881"/>
    </source>
</evidence>
<feature type="transmembrane region" description="Helical" evidence="25">
    <location>
        <begin position="55"/>
        <end position="79"/>
    </location>
</feature>
<dbReference type="Pfam" id="PF07690">
    <property type="entry name" value="MFS_1"/>
    <property type="match status" value="1"/>
</dbReference>
<evidence type="ECO:0000256" key="14">
    <source>
        <dbReference type="ARBA" id="ARBA00044898"/>
    </source>
</evidence>
<comment type="catalytic activity">
    <reaction evidence="12">
        <text>L-lysyl-L-alpha-amino acid(out) = L-lysyl-L-alpha-amino acid(in)</text>
        <dbReference type="Rhea" id="RHEA:79387"/>
        <dbReference type="ChEBI" id="CHEBI:229965"/>
    </reaction>
</comment>
<comment type="function">
    <text evidence="23">Lysosomal dipeptide uniporter that selectively exports lysine, arginine or histidine-containing dipeptides with a net positive charge from the lysosome lumen into the cytosol. Could play a role in a specific type of protein O-glycosylation indirectly regulating macrophages migration and tissue invasion. Also essential for liver homeostasis.</text>
</comment>
<feature type="transmembrane region" description="Helical" evidence="25">
    <location>
        <begin position="119"/>
        <end position="140"/>
    </location>
</feature>
<keyword evidence="4 25" id="KW-0812">Transmembrane</keyword>
<evidence type="ECO:0000259" key="26">
    <source>
        <dbReference type="PROSITE" id="PS50850"/>
    </source>
</evidence>
<evidence type="ECO:0000256" key="4">
    <source>
        <dbReference type="ARBA" id="ARBA00022692"/>
    </source>
</evidence>
<evidence type="ECO:0000256" key="1">
    <source>
        <dbReference type="ARBA" id="ARBA00004155"/>
    </source>
</evidence>
<organism evidence="27 28">
    <name type="scientific">Pseudocohnilembus persalinus</name>
    <name type="common">Ciliate</name>
    <dbReference type="NCBI Taxonomy" id="266149"/>
    <lineage>
        <taxon>Eukaryota</taxon>
        <taxon>Sar</taxon>
        <taxon>Alveolata</taxon>
        <taxon>Ciliophora</taxon>
        <taxon>Intramacronucleata</taxon>
        <taxon>Oligohymenophorea</taxon>
        <taxon>Scuticociliatia</taxon>
        <taxon>Philasterida</taxon>
        <taxon>Pseudocohnilembidae</taxon>
        <taxon>Pseudocohnilembus</taxon>
    </lineage>
</organism>
<name>A0A0V0R414_PSEPJ</name>
<accession>A0A0V0R414</accession>
<dbReference type="PANTHER" id="PTHR23512">
    <property type="entry name" value="MAJOR FACILITATOR SUPERFAMILY DOMAIN-CONTAINING PROTEIN 1"/>
    <property type="match status" value="1"/>
</dbReference>
<evidence type="ECO:0000256" key="3">
    <source>
        <dbReference type="ARBA" id="ARBA00022448"/>
    </source>
</evidence>
<keyword evidence="7" id="KW-0458">Lysosome</keyword>
<dbReference type="Gene3D" id="1.20.1250.20">
    <property type="entry name" value="MFS general substrate transporter like domains"/>
    <property type="match status" value="1"/>
</dbReference>
<dbReference type="EMBL" id="LDAU01000053">
    <property type="protein sequence ID" value="KRX09218.1"/>
    <property type="molecule type" value="Genomic_DNA"/>
</dbReference>
<comment type="similarity">
    <text evidence="2">Belongs to the major facilitator superfamily.</text>
</comment>
<dbReference type="SUPFAM" id="SSF103473">
    <property type="entry name" value="MFS general substrate transporter"/>
    <property type="match status" value="1"/>
</dbReference>